<accession>A0ABR1TXX6</accession>
<dbReference type="EMBL" id="JAQQWK010000002">
    <property type="protein sequence ID" value="KAK8051525.1"/>
    <property type="molecule type" value="Genomic_DNA"/>
</dbReference>
<keyword evidence="4 7" id="KW-0472">Membrane</keyword>
<evidence type="ECO:0000313" key="9">
    <source>
        <dbReference type="EMBL" id="KAK8051525.1"/>
    </source>
</evidence>
<evidence type="ECO:0000256" key="2">
    <source>
        <dbReference type="ARBA" id="ARBA00022692"/>
    </source>
</evidence>
<protein>
    <recommendedName>
        <fullName evidence="8">Rhodopsin domain-containing protein</fullName>
    </recommendedName>
</protein>
<name>A0ABR1TXX6_9PEZI</name>
<feature type="transmembrane region" description="Helical" evidence="7">
    <location>
        <begin position="199"/>
        <end position="217"/>
    </location>
</feature>
<comment type="caution">
    <text evidence="9">The sequence shown here is derived from an EMBL/GenBank/DDBJ whole genome shotgun (WGS) entry which is preliminary data.</text>
</comment>
<feature type="transmembrane region" description="Helical" evidence="7">
    <location>
        <begin position="265"/>
        <end position="291"/>
    </location>
</feature>
<dbReference type="Proteomes" id="UP001444661">
    <property type="component" value="Unassembled WGS sequence"/>
</dbReference>
<reference evidence="9 10" key="1">
    <citation type="submission" date="2023-01" db="EMBL/GenBank/DDBJ databases">
        <title>Analysis of 21 Apiospora genomes using comparative genomics revels a genus with tremendous synthesis potential of carbohydrate active enzymes and secondary metabolites.</title>
        <authorList>
            <person name="Sorensen T."/>
        </authorList>
    </citation>
    <scope>NUCLEOTIDE SEQUENCE [LARGE SCALE GENOMIC DNA]</scope>
    <source>
        <strain evidence="9 10">CBS 33761</strain>
    </source>
</reference>
<feature type="transmembrane region" description="Helical" evidence="7">
    <location>
        <begin position="27"/>
        <end position="49"/>
    </location>
</feature>
<organism evidence="9 10">
    <name type="scientific">Apiospora rasikravindrae</name>
    <dbReference type="NCBI Taxonomy" id="990691"/>
    <lineage>
        <taxon>Eukaryota</taxon>
        <taxon>Fungi</taxon>
        <taxon>Dikarya</taxon>
        <taxon>Ascomycota</taxon>
        <taxon>Pezizomycotina</taxon>
        <taxon>Sordariomycetes</taxon>
        <taxon>Xylariomycetidae</taxon>
        <taxon>Amphisphaeriales</taxon>
        <taxon>Apiosporaceae</taxon>
        <taxon>Apiospora</taxon>
    </lineage>
</organism>
<feature type="transmembrane region" description="Helical" evidence="7">
    <location>
        <begin position="140"/>
        <end position="161"/>
    </location>
</feature>
<evidence type="ECO:0000256" key="4">
    <source>
        <dbReference type="ARBA" id="ARBA00023136"/>
    </source>
</evidence>
<dbReference type="PANTHER" id="PTHR33048">
    <property type="entry name" value="PTH11-LIKE INTEGRAL MEMBRANE PROTEIN (AFU_ORTHOLOGUE AFUA_5G11245)"/>
    <property type="match status" value="1"/>
</dbReference>
<feature type="compositionally biased region" description="Polar residues" evidence="6">
    <location>
        <begin position="326"/>
        <end position="336"/>
    </location>
</feature>
<keyword evidence="3 7" id="KW-1133">Transmembrane helix</keyword>
<evidence type="ECO:0000259" key="8">
    <source>
        <dbReference type="Pfam" id="PF20684"/>
    </source>
</evidence>
<gene>
    <name evidence="9" type="ORF">PG993_002910</name>
</gene>
<evidence type="ECO:0000256" key="3">
    <source>
        <dbReference type="ARBA" id="ARBA00022989"/>
    </source>
</evidence>
<feature type="transmembrane region" description="Helical" evidence="7">
    <location>
        <begin position="229"/>
        <end position="245"/>
    </location>
</feature>
<dbReference type="Pfam" id="PF20684">
    <property type="entry name" value="Fung_rhodopsin"/>
    <property type="match status" value="1"/>
</dbReference>
<dbReference type="InterPro" id="IPR049326">
    <property type="entry name" value="Rhodopsin_dom_fungi"/>
</dbReference>
<keyword evidence="10" id="KW-1185">Reference proteome</keyword>
<comment type="similarity">
    <text evidence="5">Belongs to the SAT4 family.</text>
</comment>
<proteinExistence type="inferred from homology"/>
<keyword evidence="2 7" id="KW-0812">Transmembrane</keyword>
<feature type="region of interest" description="Disordered" evidence="6">
    <location>
        <begin position="326"/>
        <end position="350"/>
    </location>
</feature>
<feature type="transmembrane region" description="Helical" evidence="7">
    <location>
        <begin position="61"/>
        <end position="85"/>
    </location>
</feature>
<feature type="transmembrane region" description="Helical" evidence="7">
    <location>
        <begin position="105"/>
        <end position="128"/>
    </location>
</feature>
<evidence type="ECO:0000256" key="7">
    <source>
        <dbReference type="SAM" id="Phobius"/>
    </source>
</evidence>
<comment type="subcellular location">
    <subcellularLocation>
        <location evidence="1">Membrane</location>
        <topology evidence="1">Multi-pass membrane protein</topology>
    </subcellularLocation>
</comment>
<sequence>MASAENEFVYSKINFDEPKPAVNRPEVIIGVVTTFMVLAWVCCIFRLYIRLWIVRAAGLDDLFVSLNMITITAGCITTCVAIKFGLGEHILQVEAWQVEGFQKSFYIMFASYACSATFIKLALLFQYRRVFPQGTCMHKVVIGLIVFTSLWGIVYGVMAWVPCVPISDYWQTDAPDKHCYGFGAHHPKAFLATFESHTAVNMLLDITLLIIPGFLLWREGGTRAGQLRLLALLTMGMCVIALAAWRLQTIIEHQAATWPTRDPTWYGPISIILSALEVLAASICASIPIFWPIVTEGWGKIFVTQEVKVTRETRYFDDDDADALTNNAHSRNGSTVSTASKSANSKDKSSHYRDTYILRQVDPLHGLEERGCTSQLRLVQKSSGESGRSYESCLYCHHN</sequence>
<evidence type="ECO:0000256" key="1">
    <source>
        <dbReference type="ARBA" id="ARBA00004141"/>
    </source>
</evidence>
<dbReference type="InterPro" id="IPR052337">
    <property type="entry name" value="SAT4-like"/>
</dbReference>
<evidence type="ECO:0000313" key="10">
    <source>
        <dbReference type="Proteomes" id="UP001444661"/>
    </source>
</evidence>
<dbReference type="PANTHER" id="PTHR33048:SF47">
    <property type="entry name" value="INTEGRAL MEMBRANE PROTEIN-RELATED"/>
    <property type="match status" value="1"/>
</dbReference>
<evidence type="ECO:0000256" key="5">
    <source>
        <dbReference type="ARBA" id="ARBA00038359"/>
    </source>
</evidence>
<feature type="domain" description="Rhodopsin" evidence="8">
    <location>
        <begin position="45"/>
        <end position="294"/>
    </location>
</feature>
<evidence type="ECO:0000256" key="6">
    <source>
        <dbReference type="SAM" id="MobiDB-lite"/>
    </source>
</evidence>